<evidence type="ECO:0000313" key="5">
    <source>
        <dbReference type="Proteomes" id="UP000501989"/>
    </source>
</evidence>
<dbReference type="NCBIfam" id="TIGR02448">
    <property type="entry name" value="conserverd hypothetical protein"/>
    <property type="match status" value="1"/>
</dbReference>
<dbReference type="AlphaFoldDB" id="A0A1C2EBK6"/>
<accession>A0A1C2EBK6</accession>
<dbReference type="EMBL" id="CP053746">
    <property type="protein sequence ID" value="QKF50770.1"/>
    <property type="molecule type" value="Genomic_DNA"/>
</dbReference>
<proteinExistence type="predicted"/>
<sequence>MRLKLAVATLALLSLPVGSAMADGFLRDVLSSGATTGSTYLTFRHHKLIVAAQDDAGSFVASNGEIRGPYLEAAMDQVRKDNPALKASDMDLANAILAKNLVAEQ</sequence>
<dbReference type="EMBL" id="MDEN01000055">
    <property type="protein sequence ID" value="OCX24404.1"/>
    <property type="molecule type" value="Genomic_DNA"/>
</dbReference>
<reference evidence="2 4" key="1">
    <citation type="submission" date="2016-08" db="EMBL/GenBank/DDBJ databases">
        <title>Whole genome sequence of Pseudomonas graminis strain UASWS1507, a potential biological control agent for agriculture.</title>
        <authorList>
            <person name="Crovadore J."/>
            <person name="Calmin G."/>
            <person name="Chablais R."/>
            <person name="Cochard B."/>
            <person name="Lefort F."/>
        </authorList>
    </citation>
    <scope>NUCLEOTIDE SEQUENCE [LARGE SCALE GENOMIC DNA]</scope>
    <source>
        <strain evidence="2 4">UASWS1507</strain>
    </source>
</reference>
<protein>
    <submittedName>
        <fullName evidence="2">Ribonucleotide reductase</fullName>
    </submittedName>
</protein>
<evidence type="ECO:0000313" key="4">
    <source>
        <dbReference type="Proteomes" id="UP000095143"/>
    </source>
</evidence>
<dbReference type="STRING" id="158627.BW687_22090"/>
<keyword evidence="1" id="KW-0732">Signal</keyword>
<evidence type="ECO:0000313" key="2">
    <source>
        <dbReference type="EMBL" id="OCX24404.1"/>
    </source>
</evidence>
<reference evidence="3" key="3">
    <citation type="submission" date="2019-12" db="EMBL/GenBank/DDBJ databases">
        <title>endophytic bacteria associated with Panax ginseng seedlings.</title>
        <authorList>
            <person name="Park J.M."/>
            <person name="Shin R."/>
            <person name="Jo S.H."/>
        </authorList>
    </citation>
    <scope>NUCLEOTIDE SEQUENCE</scope>
    <source>
        <strain evidence="3">PgKB30</strain>
    </source>
</reference>
<evidence type="ECO:0000256" key="1">
    <source>
        <dbReference type="SAM" id="SignalP"/>
    </source>
</evidence>
<dbReference type="RefSeq" id="WP_065987516.1">
    <property type="nucleotide sequence ID" value="NZ_CP053746.1"/>
</dbReference>
<keyword evidence="5" id="KW-1185">Reference proteome</keyword>
<dbReference type="Proteomes" id="UP000095143">
    <property type="component" value="Unassembled WGS sequence"/>
</dbReference>
<organism evidence="2 4">
    <name type="scientific">Pseudomonas graminis</name>
    <dbReference type="NCBI Taxonomy" id="158627"/>
    <lineage>
        <taxon>Bacteria</taxon>
        <taxon>Pseudomonadati</taxon>
        <taxon>Pseudomonadota</taxon>
        <taxon>Gammaproteobacteria</taxon>
        <taxon>Pseudomonadales</taxon>
        <taxon>Pseudomonadaceae</taxon>
        <taxon>Pseudomonas</taxon>
    </lineage>
</organism>
<feature type="signal peptide" evidence="1">
    <location>
        <begin position="1"/>
        <end position="22"/>
    </location>
</feature>
<dbReference type="InterPro" id="IPR012661">
    <property type="entry name" value="CHP02448"/>
</dbReference>
<dbReference type="Pfam" id="PF09498">
    <property type="entry name" value="DUF2388"/>
    <property type="match status" value="1"/>
</dbReference>
<gene>
    <name evidence="2" type="ORF">BBI10_05900</name>
    <name evidence="3" type="ORF">FX982_01714</name>
</gene>
<evidence type="ECO:0000313" key="3">
    <source>
        <dbReference type="EMBL" id="QKF50770.1"/>
    </source>
</evidence>
<name>A0A1C2EBK6_9PSED</name>
<dbReference type="Proteomes" id="UP000501989">
    <property type="component" value="Chromosome"/>
</dbReference>
<reference evidence="5" key="2">
    <citation type="submission" date="2019-12" db="EMBL/GenBank/DDBJ databases">
        <title>Endophytic bacteria associated with Panax ginseng seedlings.</title>
        <authorList>
            <person name="Park J.M."/>
            <person name="Shin R."/>
            <person name="Jo S.H."/>
        </authorList>
    </citation>
    <scope>NUCLEOTIDE SEQUENCE [LARGE SCALE GENOMIC DNA]</scope>
    <source>
        <strain evidence="5">PgKB30</strain>
    </source>
</reference>
<dbReference type="KEGG" id="pgg:FX982_01714"/>
<dbReference type="OrthoDB" id="6989968at2"/>
<feature type="chain" id="PRO_5036306238" evidence="1">
    <location>
        <begin position="23"/>
        <end position="105"/>
    </location>
</feature>